<evidence type="ECO:0000256" key="1">
    <source>
        <dbReference type="ARBA" id="ARBA00004123"/>
    </source>
</evidence>
<evidence type="ECO:0000256" key="2">
    <source>
        <dbReference type="ARBA" id="ARBA00022491"/>
    </source>
</evidence>
<dbReference type="Pfam" id="PF04844">
    <property type="entry name" value="Ovate"/>
    <property type="match status" value="1"/>
</dbReference>
<evidence type="ECO:0000259" key="7">
    <source>
        <dbReference type="PROSITE" id="PS51754"/>
    </source>
</evidence>
<gene>
    <name evidence="8" type="ORF">PanWU01x14_017490</name>
</gene>
<keyword evidence="9" id="KW-1185">Reference proteome</keyword>
<proteinExistence type="predicted"/>
<accession>A0A2P5E008</accession>
<protein>
    <recommendedName>
        <fullName evidence="6">Transcription repressor</fullName>
    </recommendedName>
    <alternativeName>
        <fullName evidence="6">Ovate family protein</fullName>
    </alternativeName>
</protein>
<name>A0A2P5E008_PARAD</name>
<dbReference type="NCBIfam" id="TIGR01568">
    <property type="entry name" value="A_thal_3678"/>
    <property type="match status" value="1"/>
</dbReference>
<dbReference type="PANTHER" id="PTHR33057">
    <property type="entry name" value="TRANSCRIPTION REPRESSOR OFP7-RELATED"/>
    <property type="match status" value="1"/>
</dbReference>
<organism evidence="8 9">
    <name type="scientific">Parasponia andersonii</name>
    <name type="common">Sponia andersonii</name>
    <dbReference type="NCBI Taxonomy" id="3476"/>
    <lineage>
        <taxon>Eukaryota</taxon>
        <taxon>Viridiplantae</taxon>
        <taxon>Streptophyta</taxon>
        <taxon>Embryophyta</taxon>
        <taxon>Tracheophyta</taxon>
        <taxon>Spermatophyta</taxon>
        <taxon>Magnoliopsida</taxon>
        <taxon>eudicotyledons</taxon>
        <taxon>Gunneridae</taxon>
        <taxon>Pentapetalae</taxon>
        <taxon>rosids</taxon>
        <taxon>fabids</taxon>
        <taxon>Rosales</taxon>
        <taxon>Cannabaceae</taxon>
        <taxon>Parasponia</taxon>
    </lineage>
</organism>
<dbReference type="STRING" id="3476.A0A2P5E008"/>
<dbReference type="OrthoDB" id="689823at2759"/>
<evidence type="ECO:0000256" key="3">
    <source>
        <dbReference type="ARBA" id="ARBA00023015"/>
    </source>
</evidence>
<dbReference type="GO" id="GO:0005634">
    <property type="term" value="C:nucleus"/>
    <property type="evidence" value="ECO:0007669"/>
    <property type="project" value="UniProtKB-SubCell"/>
</dbReference>
<sequence length="231" mass="26372">MRFPSIFKNKKPKRSSSSWKWRPLKHLKTISLYVKAKMFKTNYANFVLASDHAGKFATMLDSSWSQSKCFPSAAAWRDQGSKSGELLLENAVEAIKTKRLFFEPGSTNSILGASRFPFQDCVAQAIDAADPYIDFRVSMEEMVESYGLIKAINHVEKDRNWEYLEGLLSWYLRMNEKKNHGVIVEAFIDMYAGLPSCPSSCRFSYNASASSSKSKDWWEININESSLQRAE</sequence>
<dbReference type="PROSITE" id="PS51754">
    <property type="entry name" value="OVATE"/>
    <property type="match status" value="1"/>
</dbReference>
<comment type="function">
    <text evidence="6">Transcriptional repressor that regulates multiple aspects of plant growth and development.</text>
</comment>
<dbReference type="InterPro" id="IPR038933">
    <property type="entry name" value="Ovate"/>
</dbReference>
<dbReference type="GO" id="GO:0045892">
    <property type="term" value="P:negative regulation of DNA-templated transcription"/>
    <property type="evidence" value="ECO:0007669"/>
    <property type="project" value="UniProtKB-UniRule"/>
</dbReference>
<evidence type="ECO:0000256" key="5">
    <source>
        <dbReference type="ARBA" id="ARBA00023242"/>
    </source>
</evidence>
<feature type="domain" description="OVATE" evidence="7">
    <location>
        <begin position="122"/>
        <end position="193"/>
    </location>
</feature>
<dbReference type="EMBL" id="JXTB01000007">
    <property type="protein sequence ID" value="PON78850.1"/>
    <property type="molecule type" value="Genomic_DNA"/>
</dbReference>
<comment type="caution">
    <text evidence="8">The sequence shown here is derived from an EMBL/GenBank/DDBJ whole genome shotgun (WGS) entry which is preliminary data.</text>
</comment>
<keyword evidence="2 6" id="KW-0678">Repressor</keyword>
<evidence type="ECO:0000313" key="8">
    <source>
        <dbReference type="EMBL" id="PON78850.1"/>
    </source>
</evidence>
<keyword evidence="5 6" id="KW-0539">Nucleus</keyword>
<reference evidence="9" key="1">
    <citation type="submission" date="2016-06" db="EMBL/GenBank/DDBJ databases">
        <title>Parallel loss of symbiosis genes in relatives of nitrogen-fixing non-legume Parasponia.</title>
        <authorList>
            <person name="Van Velzen R."/>
            <person name="Holmer R."/>
            <person name="Bu F."/>
            <person name="Rutten L."/>
            <person name="Van Zeijl A."/>
            <person name="Liu W."/>
            <person name="Santuari L."/>
            <person name="Cao Q."/>
            <person name="Sharma T."/>
            <person name="Shen D."/>
            <person name="Roswanjaya Y."/>
            <person name="Wardhani T."/>
            <person name="Kalhor M.S."/>
            <person name="Jansen J."/>
            <person name="Van den Hoogen J."/>
            <person name="Gungor B."/>
            <person name="Hartog M."/>
            <person name="Hontelez J."/>
            <person name="Verver J."/>
            <person name="Yang W.-C."/>
            <person name="Schijlen E."/>
            <person name="Repin R."/>
            <person name="Schilthuizen M."/>
            <person name="Schranz E."/>
            <person name="Heidstra R."/>
            <person name="Miyata K."/>
            <person name="Fedorova E."/>
            <person name="Kohlen W."/>
            <person name="Bisseling T."/>
            <person name="Smit S."/>
            <person name="Geurts R."/>
        </authorList>
    </citation>
    <scope>NUCLEOTIDE SEQUENCE [LARGE SCALE GENOMIC DNA]</scope>
    <source>
        <strain evidence="9">cv. WU1-14</strain>
    </source>
</reference>
<comment type="subcellular location">
    <subcellularLocation>
        <location evidence="1 6">Nucleus</location>
    </subcellularLocation>
</comment>
<keyword evidence="4 6" id="KW-0804">Transcription</keyword>
<dbReference type="InterPro" id="IPR006458">
    <property type="entry name" value="Ovate_C"/>
</dbReference>
<dbReference type="Proteomes" id="UP000237105">
    <property type="component" value="Unassembled WGS sequence"/>
</dbReference>
<keyword evidence="3 6" id="KW-0805">Transcription regulation</keyword>
<evidence type="ECO:0000313" key="9">
    <source>
        <dbReference type="Proteomes" id="UP000237105"/>
    </source>
</evidence>
<dbReference type="AlphaFoldDB" id="A0A2P5E008"/>
<evidence type="ECO:0000256" key="6">
    <source>
        <dbReference type="RuleBase" id="RU367028"/>
    </source>
</evidence>
<dbReference type="PANTHER" id="PTHR33057:SF113">
    <property type="entry name" value="TRANSCRIPTION REPRESSOR"/>
    <property type="match status" value="1"/>
</dbReference>
<evidence type="ECO:0000256" key="4">
    <source>
        <dbReference type="ARBA" id="ARBA00023163"/>
    </source>
</evidence>